<evidence type="ECO:0000256" key="1">
    <source>
        <dbReference type="SAM" id="Phobius"/>
    </source>
</evidence>
<dbReference type="EMBL" id="LFXA01000012">
    <property type="protein sequence ID" value="KNB50924.1"/>
    <property type="molecule type" value="Genomic_DNA"/>
</dbReference>
<dbReference type="RefSeq" id="WP_049717529.1">
    <property type="nucleotide sequence ID" value="NZ_LFXA01000012.1"/>
</dbReference>
<feature type="transmembrane region" description="Helical" evidence="1">
    <location>
        <begin position="103"/>
        <end position="120"/>
    </location>
</feature>
<evidence type="ECO:0000313" key="3">
    <source>
        <dbReference type="Proteomes" id="UP000037288"/>
    </source>
</evidence>
<comment type="caution">
    <text evidence="2">The sequence shown here is derived from an EMBL/GenBank/DDBJ whole genome shotgun (WGS) entry which is preliminary data.</text>
</comment>
<keyword evidence="1" id="KW-0812">Transmembrane</keyword>
<organism evidence="2 3">
    <name type="scientific">Streptomyces caatingaensis</name>
    <dbReference type="NCBI Taxonomy" id="1678637"/>
    <lineage>
        <taxon>Bacteria</taxon>
        <taxon>Bacillati</taxon>
        <taxon>Actinomycetota</taxon>
        <taxon>Actinomycetes</taxon>
        <taxon>Kitasatosporales</taxon>
        <taxon>Streptomycetaceae</taxon>
        <taxon>Streptomyces</taxon>
    </lineage>
</organism>
<dbReference type="NCBIfam" id="NF041646">
    <property type="entry name" value="VC0807_fam"/>
    <property type="match status" value="1"/>
</dbReference>
<dbReference type="OrthoDB" id="4544430at2"/>
<reference evidence="3" key="1">
    <citation type="submission" date="2015-07" db="EMBL/GenBank/DDBJ databases">
        <title>Draft genome sequence of Streptomyces sp. CMAA 1322, a bacterium isolated from Caatinga biome, from dry forest semiarid of Brazil.</title>
        <authorList>
            <person name="Santos S.N."/>
            <person name="Gacesa R."/>
            <person name="Taketani R.G."/>
            <person name="Long P.F."/>
            <person name="Melo I.S."/>
        </authorList>
    </citation>
    <scope>NUCLEOTIDE SEQUENCE [LARGE SCALE GENOMIC DNA]</scope>
    <source>
        <strain evidence="3">CMAA 1322</strain>
    </source>
</reference>
<evidence type="ECO:0008006" key="4">
    <source>
        <dbReference type="Google" id="ProtNLM"/>
    </source>
</evidence>
<proteinExistence type="predicted"/>
<keyword evidence="1" id="KW-1133">Transmembrane helix</keyword>
<dbReference type="Proteomes" id="UP000037288">
    <property type="component" value="Unassembled WGS sequence"/>
</dbReference>
<gene>
    <name evidence="2" type="ORF">AC230_19255</name>
</gene>
<protein>
    <recommendedName>
        <fullName evidence="4">Intracellular septation protein A</fullName>
    </recommendedName>
</protein>
<dbReference type="PATRIC" id="fig|1678637.3.peg.4140"/>
<feature type="transmembrane region" description="Helical" evidence="1">
    <location>
        <begin position="21"/>
        <end position="41"/>
    </location>
</feature>
<keyword evidence="1" id="KW-0472">Membrane</keyword>
<evidence type="ECO:0000313" key="2">
    <source>
        <dbReference type="EMBL" id="KNB50924.1"/>
    </source>
</evidence>
<feature type="transmembrane region" description="Helical" evidence="1">
    <location>
        <begin position="161"/>
        <end position="181"/>
    </location>
</feature>
<name>A0A0K9XBY0_9ACTN</name>
<accession>A0A0K9XBY0</accession>
<keyword evidence="3" id="KW-1185">Reference proteome</keyword>
<feature type="transmembrane region" description="Helical" evidence="1">
    <location>
        <begin position="187"/>
        <end position="209"/>
    </location>
</feature>
<dbReference type="STRING" id="1678637.AC230_19255"/>
<dbReference type="AlphaFoldDB" id="A0A0K9XBY0"/>
<sequence>MAAGSTRVNDGETQGSLLRTLVPILVDVVLPLTLYYTLHLGFGVSSFWSLAAGGGVSAAHGLYELLGNRRLETLPVVVTVSSLAGMGLSVVSGSERFMIAKDSFGSGIVGLAVLWSVFTTKPMMTQGLRPFFTRGDAQRLAAWDRIAVRPRFRQVERRTTLVWALSLITECVARVVLAYVLPVDTMVWLSTVLLVSAISFACVVGAAVAGPILHMLDAEVAAENGAGPRPAAGVSGR</sequence>